<sequence length="106" mass="11935">MESASVVTQDQHSTAGGRWCAEVFVSLKPVVNDPQGLAVREGLHMLGYDEVNAVRAGKYLQLWLDAPDQRSAEERVRQMCEKLLANPVIEQYHFRLSQNSDHQIGN</sequence>
<dbReference type="RefSeq" id="WP_008476303.1">
    <property type="nucleotide sequence ID" value="NZ_CAGS01000132.1"/>
</dbReference>
<dbReference type="Pfam" id="PF02700">
    <property type="entry name" value="PurS"/>
    <property type="match status" value="1"/>
</dbReference>
<dbReference type="NCBIfam" id="TIGR00302">
    <property type="entry name" value="phosphoribosylformylglycinamidine synthase subunit PurS"/>
    <property type="match status" value="1"/>
</dbReference>
<name>I4EF21_9BACT</name>
<evidence type="ECO:0000313" key="7">
    <source>
        <dbReference type="EMBL" id="CCF83283.1"/>
    </source>
</evidence>
<dbReference type="InterPro" id="IPR036604">
    <property type="entry name" value="PurS-like_sf"/>
</dbReference>
<dbReference type="GO" id="GO:0004642">
    <property type="term" value="F:phosphoribosylformylglycinamidine synthase activity"/>
    <property type="evidence" value="ECO:0007669"/>
    <property type="project" value="UniProtKB-UniRule"/>
</dbReference>
<dbReference type="OrthoDB" id="9799101at2"/>
<keyword evidence="3 6" id="KW-0547">Nucleotide-binding</keyword>
<evidence type="ECO:0000256" key="3">
    <source>
        <dbReference type="ARBA" id="ARBA00022741"/>
    </source>
</evidence>
<dbReference type="HAMAP" id="MF_01926">
    <property type="entry name" value="PurS"/>
    <property type="match status" value="1"/>
</dbReference>
<dbReference type="SUPFAM" id="SSF82697">
    <property type="entry name" value="PurS-like"/>
    <property type="match status" value="1"/>
</dbReference>
<keyword evidence="8" id="KW-1185">Reference proteome</keyword>
<dbReference type="PANTHER" id="PTHR34696">
    <property type="entry name" value="PHOSPHORIBOSYLFORMYLGLYCINAMIDINE SYNTHASE SUBUNIT PURS"/>
    <property type="match status" value="1"/>
</dbReference>
<dbReference type="PANTHER" id="PTHR34696:SF1">
    <property type="entry name" value="PHOSPHORIBOSYLFORMYLGLYCINAMIDINE SYNTHASE SUBUNIT PURS"/>
    <property type="match status" value="1"/>
</dbReference>
<comment type="function">
    <text evidence="6">Part of the phosphoribosylformylglycinamidine synthase complex involved in the purines biosynthetic pathway. Catalyzes the ATP-dependent conversion of formylglycinamide ribonucleotide (FGAR) and glutamine to yield formylglycinamidine ribonucleotide (FGAM) and glutamate. The FGAM synthase complex is composed of three subunits. PurQ produces an ammonia molecule by converting glutamine to glutamate. PurL transfers the ammonia molecule to FGAR to form FGAM in an ATP-dependent manner. PurS interacts with PurQ and PurL and is thought to assist in the transfer of the ammonia molecule from PurQ to PurL.</text>
</comment>
<organism evidence="7 8">
    <name type="scientific">Nitrolancea hollandica Lb</name>
    <dbReference type="NCBI Taxonomy" id="1129897"/>
    <lineage>
        <taxon>Bacteria</taxon>
        <taxon>Pseudomonadati</taxon>
        <taxon>Thermomicrobiota</taxon>
        <taxon>Thermomicrobia</taxon>
        <taxon>Sphaerobacterales</taxon>
        <taxon>Sphaerobacterineae</taxon>
        <taxon>Sphaerobacteraceae</taxon>
        <taxon>Nitrolancea</taxon>
    </lineage>
</organism>
<comment type="similarity">
    <text evidence="6">Belongs to the PurS family.</text>
</comment>
<dbReference type="Proteomes" id="UP000004221">
    <property type="component" value="Unassembled WGS sequence"/>
</dbReference>
<evidence type="ECO:0000256" key="4">
    <source>
        <dbReference type="ARBA" id="ARBA00022755"/>
    </source>
</evidence>
<evidence type="ECO:0000256" key="1">
    <source>
        <dbReference type="ARBA" id="ARBA00022490"/>
    </source>
</evidence>
<evidence type="ECO:0000256" key="5">
    <source>
        <dbReference type="ARBA" id="ARBA00022840"/>
    </source>
</evidence>
<keyword evidence="2 6" id="KW-0436">Ligase</keyword>
<keyword evidence="1 6" id="KW-0963">Cytoplasm</keyword>
<dbReference type="GO" id="GO:0005524">
    <property type="term" value="F:ATP binding"/>
    <property type="evidence" value="ECO:0007669"/>
    <property type="project" value="UniProtKB-UniRule"/>
</dbReference>
<keyword evidence="4 6" id="KW-0658">Purine biosynthesis</keyword>
<dbReference type="GO" id="GO:0006189">
    <property type="term" value="P:'de novo' IMP biosynthetic process"/>
    <property type="evidence" value="ECO:0007669"/>
    <property type="project" value="UniProtKB-UniRule"/>
</dbReference>
<accession>I4EF21</accession>
<dbReference type="InterPro" id="IPR003850">
    <property type="entry name" value="PurS"/>
</dbReference>
<comment type="catalytic activity">
    <reaction evidence="6">
        <text>N(2)-formyl-N(1)-(5-phospho-beta-D-ribosyl)glycinamide + L-glutamine + ATP + H2O = 2-formamido-N(1)-(5-O-phospho-beta-D-ribosyl)acetamidine + L-glutamate + ADP + phosphate + H(+)</text>
        <dbReference type="Rhea" id="RHEA:17129"/>
        <dbReference type="ChEBI" id="CHEBI:15377"/>
        <dbReference type="ChEBI" id="CHEBI:15378"/>
        <dbReference type="ChEBI" id="CHEBI:29985"/>
        <dbReference type="ChEBI" id="CHEBI:30616"/>
        <dbReference type="ChEBI" id="CHEBI:43474"/>
        <dbReference type="ChEBI" id="CHEBI:58359"/>
        <dbReference type="ChEBI" id="CHEBI:147286"/>
        <dbReference type="ChEBI" id="CHEBI:147287"/>
        <dbReference type="ChEBI" id="CHEBI:456216"/>
        <dbReference type="EC" id="6.3.5.3"/>
    </reaction>
</comment>
<comment type="subunit">
    <text evidence="6">Part of the FGAM synthase complex composed of 1 PurL, 1 PurQ and 2 PurS subunits.</text>
</comment>
<dbReference type="UniPathway" id="UPA00074">
    <property type="reaction ID" value="UER00128"/>
</dbReference>
<keyword evidence="5 6" id="KW-0067">ATP-binding</keyword>
<gene>
    <name evidence="6" type="primary">purS</name>
    <name evidence="7" type="ORF">NITHO_2170011</name>
</gene>
<proteinExistence type="inferred from homology"/>
<comment type="subcellular location">
    <subcellularLocation>
        <location evidence="6">Cytoplasm</location>
    </subcellularLocation>
</comment>
<protein>
    <recommendedName>
        <fullName evidence="6">Phosphoribosylformylglycinamidine synthase subunit PurS</fullName>
        <shortName evidence="6">FGAM synthase</shortName>
        <ecNumber evidence="6">6.3.5.3</ecNumber>
    </recommendedName>
    <alternativeName>
        <fullName evidence="6">Formylglycinamide ribonucleotide amidotransferase subunit III</fullName>
        <shortName evidence="6">FGAR amidotransferase III</shortName>
        <shortName evidence="6">FGAR-AT III</shortName>
    </alternativeName>
    <alternativeName>
        <fullName evidence="6">Phosphoribosylformylglycinamidine synthase subunit III</fullName>
    </alternativeName>
</protein>
<reference evidence="7 8" key="1">
    <citation type="journal article" date="2012" name="ISME J.">
        <title>Nitrification expanded: discovery, physiology and genomics of a nitrite-oxidizing bacterium from the phylum Chloroflexi.</title>
        <authorList>
            <person name="Sorokin D.Y."/>
            <person name="Lucker S."/>
            <person name="Vejmelkova D."/>
            <person name="Kostrikina N.A."/>
            <person name="Kleerebezem R."/>
            <person name="Rijpstra W.I."/>
            <person name="Damste J.S."/>
            <person name="Le Paslier D."/>
            <person name="Muyzer G."/>
            <person name="Wagner M."/>
            <person name="van Loosdrecht M.C."/>
            <person name="Daims H."/>
        </authorList>
    </citation>
    <scope>NUCLEOTIDE SEQUENCE [LARGE SCALE GENOMIC DNA]</scope>
    <source>
        <strain evidence="8">none</strain>
    </source>
</reference>
<dbReference type="EC" id="6.3.5.3" evidence="6"/>
<dbReference type="NCBIfam" id="NF004630">
    <property type="entry name" value="PRK05974.1"/>
    <property type="match status" value="1"/>
</dbReference>
<evidence type="ECO:0000256" key="2">
    <source>
        <dbReference type="ARBA" id="ARBA00022598"/>
    </source>
</evidence>
<comment type="caution">
    <text evidence="7">The sequence shown here is derived from an EMBL/GenBank/DDBJ whole genome shotgun (WGS) entry which is preliminary data.</text>
</comment>
<dbReference type="GO" id="GO:0005737">
    <property type="term" value="C:cytoplasm"/>
    <property type="evidence" value="ECO:0007669"/>
    <property type="project" value="UniProtKB-SubCell"/>
</dbReference>
<dbReference type="EMBL" id="CAGS01000132">
    <property type="protein sequence ID" value="CCF83283.1"/>
    <property type="molecule type" value="Genomic_DNA"/>
</dbReference>
<evidence type="ECO:0000256" key="6">
    <source>
        <dbReference type="HAMAP-Rule" id="MF_01926"/>
    </source>
</evidence>
<dbReference type="Gene3D" id="3.30.1280.10">
    <property type="entry name" value="Phosphoribosylformylglycinamidine synthase subunit PurS"/>
    <property type="match status" value="1"/>
</dbReference>
<dbReference type="AlphaFoldDB" id="I4EF21"/>
<comment type="pathway">
    <text evidence="6">Purine metabolism; IMP biosynthesis via de novo pathway; 5-amino-1-(5-phospho-D-ribosyl)imidazole from N(2)-formyl-N(1)-(5-phospho-D-ribosyl)glycinamide: step 1/2.</text>
</comment>
<evidence type="ECO:0000313" key="8">
    <source>
        <dbReference type="Proteomes" id="UP000004221"/>
    </source>
</evidence>